<dbReference type="AlphaFoldDB" id="J0ZXP1"/>
<accession>J0ZXP1</accession>
<feature type="transmembrane region" description="Helical" evidence="6">
    <location>
        <begin position="205"/>
        <end position="227"/>
    </location>
</feature>
<keyword evidence="5 6" id="KW-0472">Membrane</keyword>
<dbReference type="InterPro" id="IPR007688">
    <property type="entry name" value="Conjugal_tfr_TrbL/VirB6"/>
</dbReference>
<evidence type="ECO:0000256" key="4">
    <source>
        <dbReference type="ARBA" id="ARBA00022989"/>
    </source>
</evidence>
<dbReference type="PATRIC" id="fig|1094555.3.peg.1596"/>
<feature type="transmembrane region" description="Helical" evidence="6">
    <location>
        <begin position="239"/>
        <end position="258"/>
    </location>
</feature>
<organism evidence="7 8">
    <name type="scientific">Bartonella elizabethae F9251 = ATCC 49927</name>
    <dbReference type="NCBI Taxonomy" id="1094555"/>
    <lineage>
        <taxon>Bacteria</taxon>
        <taxon>Pseudomonadati</taxon>
        <taxon>Pseudomonadota</taxon>
        <taxon>Alphaproteobacteria</taxon>
        <taxon>Hyphomicrobiales</taxon>
        <taxon>Bartonellaceae</taxon>
        <taxon>Bartonella</taxon>
    </lineage>
</organism>
<sequence>MAFDKIAYFTTIEDSLIKPIMQIMNETIKNLSSSLNGPLKLSCTIYIIFIGYNIISGRSSMPLWEFIVTTFKLGIVVALATNAALYNEWVGDLFFNSLPNAIAQATQGTIHSDKNVWDDMLNQAVAHVFDEAKKASWLALGAYLVAWIVGFACYVIAAIFCLIGFYVTMFAKLGLFLVLSVGPLFISLYMFSATRRFTEAWLGQVANFVILQVLVVLLGSMYIKLALKIFTKDIEDMMFAYGSFMVVGIGGVFLFFNLPSMASALASGGASLTGSGGAKTITGGVKKLASLLAKA</sequence>
<dbReference type="GO" id="GO:0030255">
    <property type="term" value="P:protein secretion by the type IV secretion system"/>
    <property type="evidence" value="ECO:0007669"/>
    <property type="project" value="InterPro"/>
</dbReference>
<evidence type="ECO:0000256" key="1">
    <source>
        <dbReference type="ARBA" id="ARBA00004141"/>
    </source>
</evidence>
<comment type="caution">
    <text evidence="7">The sequence shown here is derived from an EMBL/GenBank/DDBJ whole genome shotgun (WGS) entry which is preliminary data.</text>
</comment>
<evidence type="ECO:0008006" key="9">
    <source>
        <dbReference type="Google" id="ProtNLM"/>
    </source>
</evidence>
<gene>
    <name evidence="7" type="ORF">MEE_01414</name>
</gene>
<feature type="transmembrane region" description="Helical" evidence="6">
    <location>
        <begin position="173"/>
        <end position="193"/>
    </location>
</feature>
<evidence type="ECO:0000313" key="7">
    <source>
        <dbReference type="EMBL" id="EJF93853.1"/>
    </source>
</evidence>
<dbReference type="RefSeq" id="WP_005775237.1">
    <property type="nucleotide sequence ID" value="NZ_CADEAC010000007.1"/>
</dbReference>
<evidence type="ECO:0000256" key="3">
    <source>
        <dbReference type="ARBA" id="ARBA00022692"/>
    </source>
</evidence>
<reference evidence="7 8" key="1">
    <citation type="submission" date="2012-03" db="EMBL/GenBank/DDBJ databases">
        <title>The Genome Sequence of Bartonella elizabethae F9251.</title>
        <authorList>
            <consortium name="The Broad Institute Genome Sequencing Platform"/>
            <consortium name="The Broad Institute Genome Sequencing Center for Infectious Disease"/>
            <person name="Feldgarden M."/>
            <person name="Kirby J."/>
            <person name="Kosoy M."/>
            <person name="Birtles R."/>
            <person name="Probert W.S."/>
            <person name="Chiaraviglio L."/>
            <person name="Young S.K."/>
            <person name="Zeng Q."/>
            <person name="Gargeya S."/>
            <person name="Fitzgerald M."/>
            <person name="Haas B."/>
            <person name="Abouelleil A."/>
            <person name="Alvarado L."/>
            <person name="Arachchi H.M."/>
            <person name="Berlin A."/>
            <person name="Chapman S.B."/>
            <person name="Gearin G."/>
            <person name="Goldberg J."/>
            <person name="Griggs A."/>
            <person name="Gujja S."/>
            <person name="Hansen M."/>
            <person name="Heiman D."/>
            <person name="Howarth C."/>
            <person name="Larimer J."/>
            <person name="Lui A."/>
            <person name="MacDonald P.J.P."/>
            <person name="McCowen C."/>
            <person name="Montmayeur A."/>
            <person name="Murphy C."/>
            <person name="Neiman D."/>
            <person name="Pearson M."/>
            <person name="Priest M."/>
            <person name="Roberts A."/>
            <person name="Saif S."/>
            <person name="Shea T."/>
            <person name="Sisk P."/>
            <person name="Stolte C."/>
            <person name="Sykes S."/>
            <person name="Wortman J."/>
            <person name="Nusbaum C."/>
            <person name="Birren B."/>
        </authorList>
    </citation>
    <scope>NUCLEOTIDE SEQUENCE [LARGE SCALE GENOMIC DNA]</scope>
    <source>
        <strain evidence="7 8">F9251</strain>
    </source>
</reference>
<dbReference type="STRING" id="807.GCA_002022705_00774"/>
<evidence type="ECO:0000256" key="5">
    <source>
        <dbReference type="ARBA" id="ARBA00023136"/>
    </source>
</evidence>
<keyword evidence="4 6" id="KW-1133">Transmembrane helix</keyword>
<comment type="subcellular location">
    <subcellularLocation>
        <location evidence="1">Membrane</location>
        <topology evidence="1">Multi-pass membrane protein</topology>
    </subcellularLocation>
</comment>
<feature type="transmembrane region" description="Helical" evidence="6">
    <location>
        <begin position="144"/>
        <end position="166"/>
    </location>
</feature>
<name>J0ZXP1_BAREL</name>
<comment type="similarity">
    <text evidence="2">Belongs to the TrbL/VirB6 family.</text>
</comment>
<dbReference type="OrthoDB" id="7854576at2"/>
<dbReference type="Pfam" id="PF04610">
    <property type="entry name" value="TrbL"/>
    <property type="match status" value="1"/>
</dbReference>
<feature type="transmembrane region" description="Helical" evidence="6">
    <location>
        <begin position="63"/>
        <end position="86"/>
    </location>
</feature>
<proteinExistence type="inferred from homology"/>
<evidence type="ECO:0000256" key="2">
    <source>
        <dbReference type="ARBA" id="ARBA00007802"/>
    </source>
</evidence>
<dbReference type="HOGENOM" id="CLU_065797_1_0_5"/>
<evidence type="ECO:0000313" key="8">
    <source>
        <dbReference type="Proteomes" id="UP000008941"/>
    </source>
</evidence>
<dbReference type="GO" id="GO:0016020">
    <property type="term" value="C:membrane"/>
    <property type="evidence" value="ECO:0007669"/>
    <property type="project" value="UniProtKB-SubCell"/>
</dbReference>
<protein>
    <recommendedName>
        <fullName evidence="9">Type IV secretion system protein virB6</fullName>
    </recommendedName>
</protein>
<feature type="transmembrane region" description="Helical" evidence="6">
    <location>
        <begin position="39"/>
        <end position="56"/>
    </location>
</feature>
<dbReference type="EMBL" id="AIMF01000023">
    <property type="protein sequence ID" value="EJF93853.1"/>
    <property type="molecule type" value="Genomic_DNA"/>
</dbReference>
<dbReference type="Proteomes" id="UP000008941">
    <property type="component" value="Unassembled WGS sequence"/>
</dbReference>
<keyword evidence="3 6" id="KW-0812">Transmembrane</keyword>
<evidence type="ECO:0000256" key="6">
    <source>
        <dbReference type="SAM" id="Phobius"/>
    </source>
</evidence>